<reference evidence="2 3" key="1">
    <citation type="submission" date="2019-12" db="EMBL/GenBank/DDBJ databases">
        <title>Whole-genome analyses of novel actinobacteria.</title>
        <authorList>
            <person name="Sahin N."/>
            <person name="Saygin H."/>
        </authorList>
    </citation>
    <scope>NUCLEOTIDE SEQUENCE [LARGE SCALE GENOMIC DNA]</scope>
    <source>
        <strain evidence="2 3">KC615</strain>
    </source>
</reference>
<keyword evidence="1" id="KW-0472">Membrane</keyword>
<dbReference type="RefSeq" id="WP_160801402.1">
    <property type="nucleotide sequence ID" value="NZ_WUUL01000006.1"/>
</dbReference>
<dbReference type="EMBL" id="WUUL01000006">
    <property type="protein sequence ID" value="MXQ54039.1"/>
    <property type="molecule type" value="Genomic_DNA"/>
</dbReference>
<protein>
    <submittedName>
        <fullName evidence="2">Uncharacterized protein</fullName>
    </submittedName>
</protein>
<proteinExistence type="predicted"/>
<keyword evidence="3" id="KW-1185">Reference proteome</keyword>
<sequence length="65" mass="7176">MKIAALIRQCSGLVSLLMGWSFIEYGLEHQMNILIVVGGVVMVTGVLPIAVFAIVHRYRTQSEQS</sequence>
<evidence type="ECO:0000256" key="1">
    <source>
        <dbReference type="SAM" id="Phobius"/>
    </source>
</evidence>
<dbReference type="Proteomes" id="UP000430692">
    <property type="component" value="Unassembled WGS sequence"/>
</dbReference>
<dbReference type="AlphaFoldDB" id="A0A6I4VQZ0"/>
<evidence type="ECO:0000313" key="3">
    <source>
        <dbReference type="Proteomes" id="UP000430692"/>
    </source>
</evidence>
<keyword evidence="1" id="KW-1133">Transmembrane helix</keyword>
<keyword evidence="1" id="KW-0812">Transmembrane</keyword>
<comment type="caution">
    <text evidence="2">The sequence shown here is derived from an EMBL/GenBank/DDBJ whole genome shotgun (WGS) entry which is preliminary data.</text>
</comment>
<feature type="transmembrane region" description="Helical" evidence="1">
    <location>
        <begin position="33"/>
        <end position="55"/>
    </location>
</feature>
<evidence type="ECO:0000313" key="2">
    <source>
        <dbReference type="EMBL" id="MXQ54039.1"/>
    </source>
</evidence>
<name>A0A6I4VQZ0_9BACL</name>
<feature type="transmembrane region" description="Helical" evidence="1">
    <location>
        <begin position="7"/>
        <end position="27"/>
    </location>
</feature>
<organism evidence="2 3">
    <name type="scientific">Shimazuella alba</name>
    <dbReference type="NCBI Taxonomy" id="2690964"/>
    <lineage>
        <taxon>Bacteria</taxon>
        <taxon>Bacillati</taxon>
        <taxon>Bacillota</taxon>
        <taxon>Bacilli</taxon>
        <taxon>Bacillales</taxon>
        <taxon>Thermoactinomycetaceae</taxon>
        <taxon>Shimazuella</taxon>
    </lineage>
</organism>
<gene>
    <name evidence="2" type="ORF">GSM42_09980</name>
</gene>
<accession>A0A6I4VQZ0</accession>